<evidence type="ECO:0000313" key="2">
    <source>
        <dbReference type="EMBL" id="KAL3266364.1"/>
    </source>
</evidence>
<evidence type="ECO:0000256" key="1">
    <source>
        <dbReference type="SAM" id="MobiDB-lite"/>
    </source>
</evidence>
<comment type="caution">
    <text evidence="2">The sequence shown here is derived from an EMBL/GenBank/DDBJ whole genome shotgun (WGS) entry which is preliminary data.</text>
</comment>
<evidence type="ECO:0000313" key="3">
    <source>
        <dbReference type="Proteomes" id="UP001516400"/>
    </source>
</evidence>
<feature type="region of interest" description="Disordered" evidence="1">
    <location>
        <begin position="143"/>
        <end position="180"/>
    </location>
</feature>
<evidence type="ECO:0008006" key="4">
    <source>
        <dbReference type="Google" id="ProtNLM"/>
    </source>
</evidence>
<protein>
    <recommendedName>
        <fullName evidence="4">GAG-pre-integrase domain-containing protein</fullName>
    </recommendedName>
</protein>
<accession>A0ABD2MJ09</accession>
<organism evidence="2 3">
    <name type="scientific">Cryptolaemus montrouzieri</name>
    <dbReference type="NCBI Taxonomy" id="559131"/>
    <lineage>
        <taxon>Eukaryota</taxon>
        <taxon>Metazoa</taxon>
        <taxon>Ecdysozoa</taxon>
        <taxon>Arthropoda</taxon>
        <taxon>Hexapoda</taxon>
        <taxon>Insecta</taxon>
        <taxon>Pterygota</taxon>
        <taxon>Neoptera</taxon>
        <taxon>Endopterygota</taxon>
        <taxon>Coleoptera</taxon>
        <taxon>Polyphaga</taxon>
        <taxon>Cucujiformia</taxon>
        <taxon>Coccinelloidea</taxon>
        <taxon>Coccinellidae</taxon>
        <taxon>Scymninae</taxon>
        <taxon>Scymnini</taxon>
        <taxon>Cryptolaemus</taxon>
    </lineage>
</organism>
<proteinExistence type="predicted"/>
<sequence length="180" mass="20995">MSNVLHVPKITANLFSVRAAISKGYHVKMEYDKCSFLKNNKVGAVVYRTHKMYKMGFRNEEHENANVERSSEHLGEWHKRFAHQNIEQVKQMLKRSKIEDILKVIGSENINPQTNVEIEELENEISHEDIASENEIMYEEVKSIEGNSEDDTSYASVEEQENNRRLRKTPKNLADYETSH</sequence>
<reference evidence="2 3" key="1">
    <citation type="journal article" date="2021" name="BMC Biol.">
        <title>Horizontally acquired antibacterial genes associated with adaptive radiation of ladybird beetles.</title>
        <authorList>
            <person name="Li H.S."/>
            <person name="Tang X.F."/>
            <person name="Huang Y.H."/>
            <person name="Xu Z.Y."/>
            <person name="Chen M.L."/>
            <person name="Du X.Y."/>
            <person name="Qiu B.Y."/>
            <person name="Chen P.T."/>
            <person name="Zhang W."/>
            <person name="Slipinski A."/>
            <person name="Escalona H.E."/>
            <person name="Waterhouse R.M."/>
            <person name="Zwick A."/>
            <person name="Pang H."/>
        </authorList>
    </citation>
    <scope>NUCLEOTIDE SEQUENCE [LARGE SCALE GENOMIC DNA]</scope>
    <source>
        <strain evidence="2">SYSU2018</strain>
    </source>
</reference>
<dbReference type="AlphaFoldDB" id="A0ABD2MJ09"/>
<gene>
    <name evidence="2" type="ORF">HHI36_010540</name>
</gene>
<keyword evidence="3" id="KW-1185">Reference proteome</keyword>
<dbReference type="Proteomes" id="UP001516400">
    <property type="component" value="Unassembled WGS sequence"/>
</dbReference>
<name>A0ABD2MJ09_9CUCU</name>
<dbReference type="EMBL" id="JABFTP020000001">
    <property type="protein sequence ID" value="KAL3266364.1"/>
    <property type="molecule type" value="Genomic_DNA"/>
</dbReference>